<dbReference type="OrthoDB" id="8253092at2"/>
<feature type="transmembrane region" description="Helical" evidence="1">
    <location>
        <begin position="7"/>
        <end position="30"/>
    </location>
</feature>
<gene>
    <name evidence="2" type="ORF">SAMN05444123_103442</name>
</gene>
<dbReference type="Proteomes" id="UP000199615">
    <property type="component" value="Unassembled WGS sequence"/>
</dbReference>
<keyword evidence="1" id="KW-0812">Transmembrane</keyword>
<dbReference type="RefSeq" id="WP_011504073.1">
    <property type="nucleotide sequence ID" value="NZ_FODT01000003.1"/>
</dbReference>
<evidence type="ECO:0000313" key="2">
    <source>
        <dbReference type="EMBL" id="SEO59907.1"/>
    </source>
</evidence>
<keyword evidence="1" id="KW-1133">Transmembrane helix</keyword>
<evidence type="ECO:0000313" key="3">
    <source>
        <dbReference type="Proteomes" id="UP000199615"/>
    </source>
</evidence>
<reference evidence="3" key="1">
    <citation type="submission" date="2016-10" db="EMBL/GenBank/DDBJ databases">
        <authorList>
            <person name="Varghese N."/>
            <person name="Submissions S."/>
        </authorList>
    </citation>
    <scope>NUCLEOTIDE SEQUENCE [LARGE SCALE GENOMIC DNA]</scope>
    <source>
        <strain evidence="3">DSM 123</strain>
    </source>
</reference>
<organism evidence="2 3">
    <name type="scientific">Rhodopseudomonas pseudopalustris</name>
    <dbReference type="NCBI Taxonomy" id="1513892"/>
    <lineage>
        <taxon>Bacteria</taxon>
        <taxon>Pseudomonadati</taxon>
        <taxon>Pseudomonadota</taxon>
        <taxon>Alphaproteobacteria</taxon>
        <taxon>Hyphomicrobiales</taxon>
        <taxon>Nitrobacteraceae</taxon>
        <taxon>Rhodopseudomonas</taxon>
    </lineage>
</organism>
<keyword evidence="1" id="KW-0472">Membrane</keyword>
<feature type="transmembrane region" description="Helical" evidence="1">
    <location>
        <begin position="109"/>
        <end position="127"/>
    </location>
</feature>
<keyword evidence="3" id="KW-1185">Reference proteome</keyword>
<dbReference type="Pfam" id="PF17434">
    <property type="entry name" value="DUF5413"/>
    <property type="match status" value="1"/>
</dbReference>
<feature type="transmembrane region" description="Helical" evidence="1">
    <location>
        <begin position="78"/>
        <end position="97"/>
    </location>
</feature>
<evidence type="ECO:0000256" key="1">
    <source>
        <dbReference type="SAM" id="Phobius"/>
    </source>
</evidence>
<feature type="transmembrane region" description="Helical" evidence="1">
    <location>
        <begin position="50"/>
        <end position="66"/>
    </location>
</feature>
<sequence>MKRYLIFGALSPFVGGLLLLFTTSYLSGYWHHTNLMEVKKFFIVLFKSLQYSYLFGLLPALMMAAIDEIICHIGRIGPVVRMLIVGIIGFAAAAFMYSNRGADMGSEQLVLYGLVGLVPAMLSSWLAQKFCAPVAPKATEQASA</sequence>
<dbReference type="AlphaFoldDB" id="A0A1H8R0Y0"/>
<protein>
    <submittedName>
        <fullName evidence="2">Uncharacterized protein</fullName>
    </submittedName>
</protein>
<name>A0A1H8R0Y0_9BRAD</name>
<proteinExistence type="predicted"/>
<dbReference type="InterPro" id="IPR035399">
    <property type="entry name" value="DUF5413"/>
</dbReference>
<accession>A0A1H8R0Y0</accession>
<dbReference type="EMBL" id="FODT01000003">
    <property type="protein sequence ID" value="SEO59907.1"/>
    <property type="molecule type" value="Genomic_DNA"/>
</dbReference>